<accession>A0ABV7AD54</accession>
<comment type="caution">
    <text evidence="2">The sequence shown here is derived from an EMBL/GenBank/DDBJ whole genome shotgun (WGS) entry which is preliminary data.</text>
</comment>
<dbReference type="Pfam" id="PF22187">
    <property type="entry name" value="DUF6946"/>
    <property type="match status" value="1"/>
</dbReference>
<feature type="domain" description="DUF6946" evidence="1">
    <location>
        <begin position="34"/>
        <end position="240"/>
    </location>
</feature>
<organism evidence="2 3">
    <name type="scientific">Acidimangrovimonas pyrenivorans</name>
    <dbReference type="NCBI Taxonomy" id="2030798"/>
    <lineage>
        <taxon>Bacteria</taxon>
        <taxon>Pseudomonadati</taxon>
        <taxon>Pseudomonadota</taxon>
        <taxon>Alphaproteobacteria</taxon>
        <taxon>Rhodobacterales</taxon>
        <taxon>Paracoccaceae</taxon>
        <taxon>Acidimangrovimonas</taxon>
    </lineage>
</organism>
<dbReference type="EMBL" id="JBHRSK010000002">
    <property type="protein sequence ID" value="MFC2966807.1"/>
    <property type="molecule type" value="Genomic_DNA"/>
</dbReference>
<reference evidence="3" key="1">
    <citation type="journal article" date="2019" name="Int. J. Syst. Evol. Microbiol.">
        <title>The Global Catalogue of Microorganisms (GCM) 10K type strain sequencing project: providing services to taxonomists for standard genome sequencing and annotation.</title>
        <authorList>
            <consortium name="The Broad Institute Genomics Platform"/>
            <consortium name="The Broad Institute Genome Sequencing Center for Infectious Disease"/>
            <person name="Wu L."/>
            <person name="Ma J."/>
        </authorList>
    </citation>
    <scope>NUCLEOTIDE SEQUENCE [LARGE SCALE GENOMIC DNA]</scope>
    <source>
        <strain evidence="3">KCTC 62192</strain>
    </source>
</reference>
<dbReference type="InterPro" id="IPR054024">
    <property type="entry name" value="DUF6946"/>
</dbReference>
<gene>
    <name evidence="2" type="ORF">ACFOES_01755</name>
</gene>
<dbReference type="RefSeq" id="WP_377831529.1">
    <property type="nucleotide sequence ID" value="NZ_JBHRSK010000002.1"/>
</dbReference>
<evidence type="ECO:0000259" key="1">
    <source>
        <dbReference type="Pfam" id="PF22187"/>
    </source>
</evidence>
<sequence length="249" mass="27431">MPFRASFRTRIERNLLNGDRITGMILRMSRIYVPTRGPSDWRALLGDPEKHWKAGYSAMAAARSWETAKGVPPEIAKIMGPAPDLLLAIPEHKVPLPGRGAASQCDVFALIRDREETVSLAVEAKVAEPFDKPIGEWLRDGSDGRRTRLAAICDLLGCGLPPGDLYYQLFHRTAAAVIEARRFGTDAAAMIVQSFSQEHLWFDQFSAFCAFLGVDAAREKRLTRDLPGGGNLILGWATGEARFLEPVAP</sequence>
<evidence type="ECO:0000313" key="3">
    <source>
        <dbReference type="Proteomes" id="UP001595443"/>
    </source>
</evidence>
<keyword evidence="3" id="KW-1185">Reference proteome</keyword>
<proteinExistence type="predicted"/>
<dbReference type="Proteomes" id="UP001595443">
    <property type="component" value="Unassembled WGS sequence"/>
</dbReference>
<protein>
    <submittedName>
        <fullName evidence="2">DUF6946 family protein</fullName>
    </submittedName>
</protein>
<name>A0ABV7AD54_9RHOB</name>
<evidence type="ECO:0000313" key="2">
    <source>
        <dbReference type="EMBL" id="MFC2966807.1"/>
    </source>
</evidence>